<feature type="domain" description="Carboxymuconolactone decarboxylase-like" evidence="1">
    <location>
        <begin position="30"/>
        <end position="89"/>
    </location>
</feature>
<dbReference type="EMBL" id="JAAHBZ010000010">
    <property type="protein sequence ID" value="NES30248.1"/>
    <property type="molecule type" value="Genomic_DNA"/>
</dbReference>
<dbReference type="Gene3D" id="1.20.1290.10">
    <property type="entry name" value="AhpD-like"/>
    <property type="match status" value="1"/>
</dbReference>
<dbReference type="Pfam" id="PF02627">
    <property type="entry name" value="CMD"/>
    <property type="match status" value="1"/>
</dbReference>
<name>A0AAJ2ZJL9_9ACTN</name>
<reference evidence="3 4" key="1">
    <citation type="submission" date="2019-10" db="EMBL/GenBank/DDBJ databases">
        <title>Genome Sequence of Micromonospora terminaliae DSM 101760.</title>
        <authorList>
            <person name="Guo L."/>
        </authorList>
    </citation>
    <scope>NUCLEOTIDE SEQUENCE [LARGE SCALE GENOMIC DNA]</scope>
    <source>
        <strain evidence="3 4">DSM 101760</strain>
    </source>
</reference>
<dbReference type="NCBIfam" id="TIGR00778">
    <property type="entry name" value="ahpD_dom"/>
    <property type="match status" value="1"/>
</dbReference>
<evidence type="ECO:0000313" key="3">
    <source>
        <dbReference type="EMBL" id="QGL51272.1"/>
    </source>
</evidence>
<dbReference type="InterPro" id="IPR003779">
    <property type="entry name" value="CMD-like"/>
</dbReference>
<organism evidence="2 5">
    <name type="scientific">Micromonospora terminaliae</name>
    <dbReference type="NCBI Taxonomy" id="1914461"/>
    <lineage>
        <taxon>Bacteria</taxon>
        <taxon>Bacillati</taxon>
        <taxon>Actinomycetota</taxon>
        <taxon>Actinomycetes</taxon>
        <taxon>Micromonosporales</taxon>
        <taxon>Micromonosporaceae</taxon>
        <taxon>Micromonospora</taxon>
    </lineage>
</organism>
<dbReference type="Proteomes" id="UP000402241">
    <property type="component" value="Chromosome"/>
</dbReference>
<accession>A0AAJ2ZJL9</accession>
<dbReference type="InterPro" id="IPR004675">
    <property type="entry name" value="AhpD_core"/>
</dbReference>
<evidence type="ECO:0000259" key="1">
    <source>
        <dbReference type="Pfam" id="PF02627"/>
    </source>
</evidence>
<dbReference type="InterPro" id="IPR029032">
    <property type="entry name" value="AhpD-like"/>
</dbReference>
<dbReference type="GO" id="GO:0051920">
    <property type="term" value="F:peroxiredoxin activity"/>
    <property type="evidence" value="ECO:0007669"/>
    <property type="project" value="InterPro"/>
</dbReference>
<keyword evidence="4" id="KW-1185">Reference proteome</keyword>
<dbReference type="Proteomes" id="UP000477779">
    <property type="component" value="Unassembled WGS sequence"/>
</dbReference>
<evidence type="ECO:0000313" key="5">
    <source>
        <dbReference type="Proteomes" id="UP000477779"/>
    </source>
</evidence>
<reference evidence="2 5" key="2">
    <citation type="submission" date="2020-02" db="EMBL/GenBank/DDBJ databases">
        <title>WGS of Micromonospora spp. isolated from hot spring.</title>
        <authorList>
            <person name="Thawai C."/>
        </authorList>
    </citation>
    <scope>NUCLEOTIDE SEQUENCE [LARGE SCALE GENOMIC DNA]</scope>
    <source>
        <strain evidence="2 5">TMS7</strain>
    </source>
</reference>
<proteinExistence type="predicted"/>
<gene>
    <name evidence="2" type="ORF">G3561_22200</name>
    <name evidence="3" type="ORF">GCE86_07915</name>
</gene>
<dbReference type="AlphaFoldDB" id="A0AAJ2ZJL9"/>
<dbReference type="PANTHER" id="PTHR35446:SF2">
    <property type="entry name" value="CARBOXYMUCONOLACTONE DECARBOXYLASE-LIKE DOMAIN-CONTAINING PROTEIN"/>
    <property type="match status" value="1"/>
</dbReference>
<protein>
    <submittedName>
        <fullName evidence="2">Carboxymuconolactone decarboxylase family protein</fullName>
    </submittedName>
</protein>
<evidence type="ECO:0000313" key="4">
    <source>
        <dbReference type="Proteomes" id="UP000402241"/>
    </source>
</evidence>
<dbReference type="PANTHER" id="PTHR35446">
    <property type="entry name" value="SI:CH211-175M2.5"/>
    <property type="match status" value="1"/>
</dbReference>
<evidence type="ECO:0000313" key="2">
    <source>
        <dbReference type="EMBL" id="NES30248.1"/>
    </source>
</evidence>
<dbReference type="EMBL" id="CP045309">
    <property type="protein sequence ID" value="QGL51272.1"/>
    <property type="molecule type" value="Genomic_DNA"/>
</dbReference>
<sequence>MGTVYRRIEAEFGMLAPPLALHSPAPAVLAASWSILREVMVVPGLVPRAEKEAVAAAVSLANNCPYCAEVHGTTLRGLVRGKDPEAIAAGRIEKVTDQRLRALAGWAVASADAPGPAPFAPAQAPELIGTVLTFHYINRMVNVFLQESPLPPVQGLARDMVRRGAARVMRRLASATPLPGLDTDDLLPAAPVPGDLSWAAGRPAVANALARAAGAIDEGGERRLTEEARGLVRAALREPGPHAGSAPWLQERLDTLPARDRPATRLALLAAVASFRVTDAVIAGVRTTGADDAALIEITSWASMTAARHIAAGQELGDHPGGHRAV</sequence>
<dbReference type="SUPFAM" id="SSF69118">
    <property type="entry name" value="AhpD-like"/>
    <property type="match status" value="1"/>
</dbReference>